<keyword evidence="5" id="KW-0804">Transcription</keyword>
<dbReference type="EMBL" id="AYRZ02000007">
    <property type="protein sequence ID" value="PHT75785.1"/>
    <property type="molecule type" value="Genomic_DNA"/>
</dbReference>
<evidence type="ECO:0000313" key="8">
    <source>
        <dbReference type="EMBL" id="PHT75785.1"/>
    </source>
</evidence>
<reference evidence="8 9" key="2">
    <citation type="journal article" date="2017" name="Genome Biol.">
        <title>New reference genome sequences of hot pepper reveal the massive evolution of plant disease-resistance genes by retroduplication.</title>
        <authorList>
            <person name="Kim S."/>
            <person name="Park J."/>
            <person name="Yeom S.I."/>
            <person name="Kim Y.M."/>
            <person name="Seo E."/>
            <person name="Kim K.T."/>
            <person name="Kim M.S."/>
            <person name="Lee J.M."/>
            <person name="Cheong K."/>
            <person name="Shin H.S."/>
            <person name="Kim S.B."/>
            <person name="Han K."/>
            <person name="Lee J."/>
            <person name="Park M."/>
            <person name="Lee H.A."/>
            <person name="Lee H.Y."/>
            <person name="Lee Y."/>
            <person name="Oh S."/>
            <person name="Lee J.H."/>
            <person name="Choi E."/>
            <person name="Choi E."/>
            <person name="Lee S.E."/>
            <person name="Jeon J."/>
            <person name="Kim H."/>
            <person name="Choi G."/>
            <person name="Song H."/>
            <person name="Lee J."/>
            <person name="Lee S.C."/>
            <person name="Kwon J.K."/>
            <person name="Lee H.Y."/>
            <person name="Koo N."/>
            <person name="Hong Y."/>
            <person name="Kim R.W."/>
            <person name="Kang W.H."/>
            <person name="Huh J.H."/>
            <person name="Kang B.C."/>
            <person name="Yang T.J."/>
            <person name="Lee Y.H."/>
            <person name="Bennetzen J.L."/>
            <person name="Choi D."/>
        </authorList>
    </citation>
    <scope>NUCLEOTIDE SEQUENCE [LARGE SCALE GENOMIC DNA]</scope>
    <source>
        <strain evidence="9">cv. CM334</strain>
    </source>
</reference>
<dbReference type="InterPro" id="IPR036390">
    <property type="entry name" value="WH_DNA-bd_sf"/>
</dbReference>
<organism evidence="8 9">
    <name type="scientific">Capsicum annuum</name>
    <name type="common">Capsicum pepper</name>
    <dbReference type="NCBI Taxonomy" id="4072"/>
    <lineage>
        <taxon>Eukaryota</taxon>
        <taxon>Viridiplantae</taxon>
        <taxon>Streptophyta</taxon>
        <taxon>Embryophyta</taxon>
        <taxon>Tracheophyta</taxon>
        <taxon>Spermatophyta</taxon>
        <taxon>Magnoliopsida</taxon>
        <taxon>eudicotyledons</taxon>
        <taxon>Gunneridae</taxon>
        <taxon>Pentapetalae</taxon>
        <taxon>asterids</taxon>
        <taxon>lamiids</taxon>
        <taxon>Solanales</taxon>
        <taxon>Solanaceae</taxon>
        <taxon>Solanoideae</taxon>
        <taxon>Capsiceae</taxon>
        <taxon>Capsicum</taxon>
    </lineage>
</organism>
<dbReference type="AlphaFoldDB" id="A0A2G2Z1P6"/>
<proteinExistence type="inferred from homology"/>
<sequence length="300" mass="34938">MTFHPCWVRIELIFWAESSATKQPLLGLIFSPSWAEISALFLGIFGSFLRLHVGPPLVLCVVPIFLLDLNLEHEIRVALSPLLAIILGYFPHDSIEAHQPLMEHCFSWPSGKYDRAYNWDTYTYYYSFDFLEVSLYMILSEYFTILAHIIQLCHGTMEMLFMVFSNLCQKLNETIFSLFESIVLMQDKKKAAPVKGPEVKRTRRDRGELEDIMFKLFERQPNWTLKQLVQETDQPAQFLKEILNELCVYNKRGTNQGTYELKPEYKKSVEDTGSLSVVSMVIAAYRHTFKESRELEIMFG</sequence>
<dbReference type="InterPro" id="IPR040450">
    <property type="entry name" value="TFIIF_beta_HTH"/>
</dbReference>
<dbReference type="InterPro" id="IPR003196">
    <property type="entry name" value="TFIIF_beta"/>
</dbReference>
<evidence type="ECO:0000256" key="2">
    <source>
        <dbReference type="ARBA" id="ARBA00009543"/>
    </source>
</evidence>
<reference evidence="8 9" key="1">
    <citation type="journal article" date="2014" name="Nat. Genet.">
        <title>Genome sequence of the hot pepper provides insights into the evolution of pungency in Capsicum species.</title>
        <authorList>
            <person name="Kim S."/>
            <person name="Park M."/>
            <person name="Yeom S.I."/>
            <person name="Kim Y.M."/>
            <person name="Lee J.M."/>
            <person name="Lee H.A."/>
            <person name="Seo E."/>
            <person name="Choi J."/>
            <person name="Cheong K."/>
            <person name="Kim K.T."/>
            <person name="Jung K."/>
            <person name="Lee G.W."/>
            <person name="Oh S.K."/>
            <person name="Bae C."/>
            <person name="Kim S.B."/>
            <person name="Lee H.Y."/>
            <person name="Kim S.Y."/>
            <person name="Kim M.S."/>
            <person name="Kang B.C."/>
            <person name="Jo Y.D."/>
            <person name="Yang H.B."/>
            <person name="Jeong H.J."/>
            <person name="Kang W.H."/>
            <person name="Kwon J.K."/>
            <person name="Shin C."/>
            <person name="Lim J.Y."/>
            <person name="Park J.H."/>
            <person name="Huh J.H."/>
            <person name="Kim J.S."/>
            <person name="Kim B.D."/>
            <person name="Cohen O."/>
            <person name="Paran I."/>
            <person name="Suh M.C."/>
            <person name="Lee S.B."/>
            <person name="Kim Y.K."/>
            <person name="Shin Y."/>
            <person name="Noh S.J."/>
            <person name="Park J."/>
            <person name="Seo Y.S."/>
            <person name="Kwon S.Y."/>
            <person name="Kim H.A."/>
            <person name="Park J.M."/>
            <person name="Kim H.J."/>
            <person name="Choi S.B."/>
            <person name="Bosland P.W."/>
            <person name="Reeves G."/>
            <person name="Jo S.H."/>
            <person name="Lee B.W."/>
            <person name="Cho H.T."/>
            <person name="Choi H.S."/>
            <person name="Lee M.S."/>
            <person name="Yu Y."/>
            <person name="Do Choi Y."/>
            <person name="Park B.S."/>
            <person name="van Deynze A."/>
            <person name="Ashrafi H."/>
            <person name="Hill T."/>
            <person name="Kim W.T."/>
            <person name="Pai H.S."/>
            <person name="Ahn H.K."/>
            <person name="Yeam I."/>
            <person name="Giovannoni J.J."/>
            <person name="Rose J.K."/>
            <person name="Sorensen I."/>
            <person name="Lee S.J."/>
            <person name="Kim R.W."/>
            <person name="Choi I.Y."/>
            <person name="Choi B.S."/>
            <person name="Lim J.S."/>
            <person name="Lee Y.H."/>
            <person name="Choi D."/>
        </authorList>
    </citation>
    <scope>NUCLEOTIDE SEQUENCE [LARGE SCALE GENOMIC DNA]</scope>
    <source>
        <strain evidence="9">cv. CM334</strain>
    </source>
</reference>
<dbReference type="FunFam" id="1.10.10.10:FF:000035">
    <property type="entry name" value="General transcription factor IIF subunit 2"/>
    <property type="match status" value="1"/>
</dbReference>
<evidence type="ECO:0000256" key="3">
    <source>
        <dbReference type="ARBA" id="ARBA00023015"/>
    </source>
</evidence>
<dbReference type="STRING" id="4072.A0A2G2Z1P6"/>
<keyword evidence="3" id="KW-0805">Transcription regulation</keyword>
<protein>
    <recommendedName>
        <fullName evidence="7">TFIIF beta subunit HTH domain-containing protein</fullName>
    </recommendedName>
</protein>
<keyword evidence="6" id="KW-0539">Nucleus</keyword>
<comment type="caution">
    <text evidence="8">The sequence shown here is derived from an EMBL/GenBank/DDBJ whole genome shotgun (WGS) entry which is preliminary data.</text>
</comment>
<dbReference type="Proteomes" id="UP000222542">
    <property type="component" value="Unassembled WGS sequence"/>
</dbReference>
<evidence type="ECO:0000256" key="4">
    <source>
        <dbReference type="ARBA" id="ARBA00023125"/>
    </source>
</evidence>
<evidence type="ECO:0000256" key="6">
    <source>
        <dbReference type="ARBA" id="ARBA00023242"/>
    </source>
</evidence>
<keyword evidence="9" id="KW-1185">Reference proteome</keyword>
<keyword evidence="4" id="KW-0238">DNA-binding</keyword>
<evidence type="ECO:0000313" key="9">
    <source>
        <dbReference type="Proteomes" id="UP000222542"/>
    </source>
</evidence>
<dbReference type="Gramene" id="PHT75785">
    <property type="protein sequence ID" value="PHT75785"/>
    <property type="gene ID" value="T459_19307"/>
</dbReference>
<comment type="subcellular location">
    <subcellularLocation>
        <location evidence="1">Nucleus</location>
    </subcellularLocation>
</comment>
<accession>A0A2G2Z1P6</accession>
<dbReference type="GO" id="GO:0003677">
    <property type="term" value="F:DNA binding"/>
    <property type="evidence" value="ECO:0007669"/>
    <property type="project" value="UniProtKB-KW"/>
</dbReference>
<comment type="similarity">
    <text evidence="2">Belongs to the TFIIF beta subunit family.</text>
</comment>
<feature type="domain" description="TFIIF beta subunit HTH" evidence="7">
    <location>
        <begin position="203"/>
        <end position="266"/>
    </location>
</feature>
<evidence type="ECO:0000256" key="5">
    <source>
        <dbReference type="ARBA" id="ARBA00023163"/>
    </source>
</evidence>
<dbReference type="InterPro" id="IPR036388">
    <property type="entry name" value="WH-like_DNA-bd_sf"/>
</dbReference>
<dbReference type="SUPFAM" id="SSF46785">
    <property type="entry name" value="Winged helix' DNA-binding domain"/>
    <property type="match status" value="1"/>
</dbReference>
<evidence type="ECO:0000256" key="1">
    <source>
        <dbReference type="ARBA" id="ARBA00004123"/>
    </source>
</evidence>
<name>A0A2G2Z1P6_CAPAN</name>
<evidence type="ECO:0000259" key="7">
    <source>
        <dbReference type="Pfam" id="PF02270"/>
    </source>
</evidence>
<dbReference type="GO" id="GO:0005674">
    <property type="term" value="C:transcription factor TFIIF complex"/>
    <property type="evidence" value="ECO:0000318"/>
    <property type="project" value="GO_Central"/>
</dbReference>
<dbReference type="PANTHER" id="PTHR10445:SF0">
    <property type="entry name" value="GENERAL TRANSCRIPTION FACTOR IIF SUBUNIT 2"/>
    <property type="match status" value="1"/>
</dbReference>
<gene>
    <name evidence="8" type="ORF">T459_19307</name>
</gene>
<dbReference type="GO" id="GO:0006367">
    <property type="term" value="P:transcription initiation at RNA polymerase II promoter"/>
    <property type="evidence" value="ECO:0000318"/>
    <property type="project" value="GO_Central"/>
</dbReference>
<dbReference type="PANTHER" id="PTHR10445">
    <property type="entry name" value="GENERAL TRANSCRIPTION FACTOR IIF SUBUNIT 2"/>
    <property type="match status" value="1"/>
</dbReference>
<dbReference type="Pfam" id="PF02270">
    <property type="entry name" value="TFIIF_beta"/>
    <property type="match status" value="1"/>
</dbReference>
<dbReference type="Gene3D" id="1.10.10.10">
    <property type="entry name" value="Winged helix-like DNA-binding domain superfamily/Winged helix DNA-binding domain"/>
    <property type="match status" value="1"/>
</dbReference>